<evidence type="ECO:0000313" key="2">
    <source>
        <dbReference type="EMBL" id="MCY9282197.1"/>
    </source>
</evidence>
<comment type="caution">
    <text evidence="2">The sequence shown here is derived from an EMBL/GenBank/DDBJ whole genome shotgun (WGS) entry which is preliminary data.</text>
</comment>
<organism evidence="2 3">
    <name type="scientific">Bacillus haynesii</name>
    <dbReference type="NCBI Taxonomy" id="1925021"/>
    <lineage>
        <taxon>Bacteria</taxon>
        <taxon>Bacillati</taxon>
        <taxon>Bacillota</taxon>
        <taxon>Bacilli</taxon>
        <taxon>Bacillales</taxon>
        <taxon>Bacillaceae</taxon>
        <taxon>Bacillus</taxon>
    </lineage>
</organism>
<keyword evidence="1" id="KW-0812">Transmembrane</keyword>
<protein>
    <submittedName>
        <fullName evidence="2">Uncharacterized protein</fullName>
    </submittedName>
</protein>
<accession>A0AA90F2G9</accession>
<gene>
    <name evidence="2" type="ORF">MOE73_19235</name>
</gene>
<evidence type="ECO:0000256" key="1">
    <source>
        <dbReference type="SAM" id="Phobius"/>
    </source>
</evidence>
<reference evidence="2" key="1">
    <citation type="submission" date="2022-02" db="EMBL/GenBank/DDBJ databases">
        <title>Crop Bioprotection Bacillus Genome Sequencing.</title>
        <authorList>
            <person name="Dunlap C."/>
        </authorList>
    </citation>
    <scope>NUCLEOTIDE SEQUENCE</scope>
    <source>
        <strain evidence="2">T20C14</strain>
    </source>
</reference>
<dbReference type="AlphaFoldDB" id="A0AA90F2G9"/>
<dbReference type="EMBL" id="JALAXI010000019">
    <property type="protein sequence ID" value="MCY9282197.1"/>
    <property type="molecule type" value="Genomic_DNA"/>
</dbReference>
<name>A0AA90F2G9_9BACI</name>
<dbReference type="InterPro" id="IPR027304">
    <property type="entry name" value="Trigger_fact/SurA_dom_sf"/>
</dbReference>
<keyword evidence="1" id="KW-0472">Membrane</keyword>
<keyword evidence="1" id="KW-1133">Transmembrane helix</keyword>
<dbReference type="SUPFAM" id="SSF109998">
    <property type="entry name" value="Triger factor/SurA peptide-binding domain-like"/>
    <property type="match status" value="1"/>
</dbReference>
<proteinExistence type="predicted"/>
<feature type="transmembrane region" description="Helical" evidence="1">
    <location>
        <begin position="7"/>
        <end position="25"/>
    </location>
</feature>
<dbReference type="Proteomes" id="UP001066455">
    <property type="component" value="Unassembled WGS sequence"/>
</dbReference>
<evidence type="ECO:0000313" key="3">
    <source>
        <dbReference type="Proteomes" id="UP001066455"/>
    </source>
</evidence>
<sequence>MSRKIHYLIESILIVVILVLGGTLLKIHKKENEVVASIGEKEITRNEVQDKLSGKAFNTAVDNLINSSLIDQQFQKEKGKVTEKERLEQFPYVKLADSTKKNLSDKETSSFVDEYIKVKFLSEKYELISEDDLKGFLEEERSSFGTKVSMIKVIEGSHDKLSKLETRLNKGTKISSALKTLGLESHDEEVFSSYNEYGVDFSSMKKGEYAHHMGGSDHDDHSSHSTQHHLLYLEDTQDVNAKLFNMQENKDMIFNVYFSKNYNNVRIKLLNKLSNAYEIKK</sequence>
<dbReference type="RefSeq" id="WP_268296620.1">
    <property type="nucleotide sequence ID" value="NZ_JALAJL010000055.1"/>
</dbReference>